<organism evidence="5 6">
    <name type="scientific">Candidozyma haemuli</name>
    <dbReference type="NCBI Taxonomy" id="45357"/>
    <lineage>
        <taxon>Eukaryota</taxon>
        <taxon>Fungi</taxon>
        <taxon>Dikarya</taxon>
        <taxon>Ascomycota</taxon>
        <taxon>Saccharomycotina</taxon>
        <taxon>Pichiomycetes</taxon>
        <taxon>Metschnikowiaceae</taxon>
        <taxon>Candidozyma</taxon>
    </lineage>
</organism>
<sequence length="3204" mass="363255">MVSYGSSLASWVYLADWILALILGLAFVFWFPRLVGFVITQLLRLLVWRRYKIRVSLDAFRISPLGGRITARNIIISNNDYTVSILRINLTWRYWLFRPTRISEYFLPRDGDSANEHEGISSDQNTKLASSLQLLLEGLEVFMYNRSWAYENIVEKLDKEMPGVKDTLNGQFESTSSSATHGSHKESTHESSEPVSSNSEESSKNDTNAVGFLLHMLPISVRIKKGAYVVGNPTTPTILVASFKSAIGLIDYHTAASSFDRYRTVYDLNMEKFQISLKPNITYDPSRYSSEAFANRGGVKARPFISLRRFRNAFKKLSLRRLLNKQDADLNEEWRGLRRYIDDFQDERLMNLATIEEYAKYSVILDSVSTQMIYFYDIPGITTPESLQKNPPKFGVDLIVSMATFHYGPWADRQRGPIHALLFPALCRDSSPSPSREPFGSPRSYDGFDFNIIVKDEFIIRTPTRELSKDREELAHAATEKGNKITRPFGWLELKLAKTSRFTSFNSYKATENGWPNKMTCFFSKPEMRSSVNHDVFFIADEHTIDCDLSFPLKWNGDTVWTFNNLSKNAQLFFLRDHAFLFTDLLSDFASGTPAPYEQFRPFQYNFNWNIKDYRLHFNVNDHNIINSALDFNNNKYICFHGGNLEISSVIPLLGNFAKSTTIDFKIFTDSLSLALEVPPWHTASSYLKGSNKMGHADNFEVTGSYTFYRGIEINYSSFAVMNAIGDNITLSFFGYFIRYLFTFRENYMGDFKHFKTFEEYTHGANLGFQDDSEASLRSMASNEGTVKEKEEEADPLYWNELKTENDLNVQFTFKARNGLILLPCNLYDHTSNIGLTFDYLDVDIHLCHFYMDLQADFSPVTGYYFTRDTPGNYHGIIYDIDEYKRVGKEKGSDIIIDNFQVHTHRMLGLLPSLLTYHCKWDFSCASFIFDTHPSCLAGIKLFFGNFITGFKDLENTFIYEIPLVFDMANFTFRCDELVLKLDTGVPNTALKVKIDDTLIAFTDRANERYSSKICVSMPKITVQVIDSAVDAKYHFFLETSLMFTDICLKAWPNDFRRSQQAWARRNDAPTHRIPFLVDEETKDSVYDDAYGCFPTSVSLPDASVPLTDNFYFVRENRGYEDDLPSVNSTEESFCGLETNEKFDPTSNYHSEDFRPNMEQEPGHKTDAFILELDTINGFLSPSVVSAFLGLAQGFQIDDIEMLLDVLQAKTVKDIKMFILPLSMCDNVRFVAPEINMRITQQPMVSPENVLCSSPTVPIVTINIQEPSVALTKLTTRTKGSQTVLEEEPMALALHVKHLHCFIHDPQYFSPAATFLIEDIEAWMAKDSIVGLTSSVQFQEVKMTLFQDDIPWLFSFATDIASEFEQAMQRVPKNENPATLQKLIYLIGNVAKTNGVEHDPTVLTKPSSILRSCDDHVRFYEGWKLVAKFRSMVNRLPSEQYESLTAELKNPDWQIPAMAKEEVSDAFGLWRSWEQVEAQRTIFLDRIFGSRKKEPDLPSKMHFETTSFELELLEPQGKRDYFSAQSAKIIVRLLTSPDGEPTSVFLIDLDVVDGILSTICVETLSAVMKVVKDKPKKTTTNVEGESQEVDNSMVRVSTACSKSTKSEKKSHLFLFTSIKLCHLKIQLPSTFAEFSTYDNFNGLQKTGNSFCLASSAKEYSLCFGRDDLNHLDFTFTDSNLSIANFGSTTSKIHQLDFKLGNCDIKALDSDGELINTARILLEQDVPFLKSRLVSSEKSPKVEETPVKPFSLRHVPDFHANFELGHITFDIQVLCPLIIQFTTLKSKTSIRHQNGSLSFLAEYQKFLFDLMMNDFPLLRIEDTHLSTSQRITQVGDSWAVDSDLNIGFLKITNLNILNSLHEVLKNLDNINKRIVDLTSLSPPKKDSQGTPKQSPKPDSFDKIALRAYVKQENMSISTFKEQCRYTLELDGLSFSVSNIHKAASGFVSKCLMFGGVSLPVMRVSVLDPSIPVGLSTMLDINLTAKILNDNPEDAASEHTRSLQIESEHSRICLSPAVLFKLVDITDSVTRVYGSYDINLSQAPTEPAEPAQETQTSETKESPIKFSSVHVLFYNLCIGWLFGSSHKDYPGIILGAERIFAVTKHGLGKLSLMEGYLSAANGNTSSSFYSISSELNSLNRAFMPKMQFNYCIIDGKSLWVDLKGDELDVRFMSNSLVMLERTVKSGSEVQEFFKSRSRTIQRRKSYKDQFPQKAKKKPATPFKPPFSSVQTNLSFAGSRVLFYRLQEENIQDSPPSLSLQSPSVNLAVYYKHLRQNVKRHIVKFEVLMKSSDNTVYSSCVPVIMDFIEASKSMLRNSKEDSPELEDFGDNIDAQPCDTGSNIGSILQDVDFHVGIIIEKQRLSLSCEPTAKVAAIVEFEGASISAANNIKNSSAIDAMARLDSMSASLQHIYSDQRSGYIGVKSIMVSNCITFEDTVNIASTGSISDVTAYVKMKQYHDVDLFRDIWYPRRYQNVRRQSSPKLNPKRSQSKMKEVSSTYAIPLSLTFILSNLALEVDFGVALGVMMLDVNSGWIVSRKTSDWFYDMNFGLQELRVGSRGRLGGYVLLEKFNAHSSIEWKSKALPLLDVPLIKFSGGFENLTLKLAFDEHLFAVGNLEKWRIEVYNRKNGENISKDHLYVVIQYHTTEVFLTSLAASDLHDIFSTMSRMMDEKRTSYREILNDSNKENLRRQNDIPMNKLLEVVKKLETNIEVRTGSTAIQVYPQTFDDSRVLYIKLDKSTASFFQNEYSLGVSNEIELKFNNLTTSLSTSAGITKEKVEAFTVPEFASYARKAKGGTIFLSPKFMISMRTFQPYNSNVIEYLFQSSFGGTVDVRWNLGSVNCVREMYAAHRRAFASRTEYSTSKVGALRDTKDIEKTVLGADVPDDDEVVGDDYDAEDARKDFDRDINETFEKVAKDSKFTYVPLAPPIIEAPRLKELGNATPPLEWFGLHRDKFPDATHQLAIVTLQKLIHEIDDHYSKALGTAYQVTKPVLAEIKGEKAIDKTRAEALLTKFISTSEAIASAIPGSGDAVEFSGTGFSNFAGSNPKLGQLKRVQRELRGLPPLSAELETEYKEEPQNKKITFGDDGEPQNKKIKFDSEEPEETEQPEQPEDAEADAVAEGEEEAQELAEEEEEQEEAAAEVADVETPVSKKRSREDDEEEESSKKSKTEKSEKKEKKDKKEKKEKKDKKEKKEKKEKKKKSKDE</sequence>
<dbReference type="Gene3D" id="6.10.250.3390">
    <property type="match status" value="1"/>
</dbReference>
<reference evidence="5 6" key="1">
    <citation type="submission" date="2021-06" db="EMBL/GenBank/DDBJ databases">
        <title>Candida outbreak in Lebanon.</title>
        <authorList>
            <person name="Finianos M."/>
        </authorList>
    </citation>
    <scope>NUCLEOTIDE SEQUENCE [LARGE SCALE GENOMIC DNA]</scope>
    <source>
        <strain evidence="5">CA3LBN</strain>
    </source>
</reference>
<keyword evidence="2" id="KW-0472">Membrane</keyword>
<name>A0ABX8I6L9_9ASCO</name>
<evidence type="ECO:0000259" key="4">
    <source>
        <dbReference type="Pfam" id="PF25038"/>
    </source>
</evidence>
<feature type="transmembrane region" description="Helical" evidence="2">
    <location>
        <begin position="12"/>
        <end position="31"/>
    </location>
</feature>
<dbReference type="InterPro" id="IPR029636">
    <property type="entry name" value="Csf1"/>
</dbReference>
<feature type="domain" description="Csf1 N-terminal" evidence="3">
    <location>
        <begin position="26"/>
        <end position="1153"/>
    </location>
</feature>
<protein>
    <recommendedName>
        <fullName evidence="7">Protein CSF1</fullName>
    </recommendedName>
</protein>
<evidence type="ECO:0000313" key="6">
    <source>
        <dbReference type="Proteomes" id="UP000825434"/>
    </source>
</evidence>
<evidence type="ECO:0000256" key="2">
    <source>
        <dbReference type="SAM" id="Phobius"/>
    </source>
</evidence>
<dbReference type="InterPro" id="IPR056779">
    <property type="entry name" value="Csf1_C"/>
</dbReference>
<dbReference type="Pfam" id="PF25038">
    <property type="entry name" value="Csf1_C"/>
    <property type="match status" value="1"/>
</dbReference>
<proteinExistence type="predicted"/>
<feature type="compositionally biased region" description="Basic residues" evidence="1">
    <location>
        <begin position="3176"/>
        <end position="3204"/>
    </location>
</feature>
<feature type="region of interest" description="Disordered" evidence="1">
    <location>
        <begin position="1878"/>
        <end position="1898"/>
    </location>
</feature>
<dbReference type="InterPro" id="IPR048636">
    <property type="entry name" value="Csf1_N"/>
</dbReference>
<dbReference type="PANTHER" id="PTHR32085:SF3">
    <property type="entry name" value="PROTEIN CSF1"/>
    <property type="match status" value="1"/>
</dbReference>
<feature type="region of interest" description="Disordered" evidence="1">
    <location>
        <begin position="165"/>
        <end position="204"/>
    </location>
</feature>
<feature type="compositionally biased region" description="Polar residues" evidence="1">
    <location>
        <begin position="168"/>
        <end position="181"/>
    </location>
</feature>
<gene>
    <name evidence="5" type="ORF">CA3LBN_003062</name>
</gene>
<evidence type="ECO:0000256" key="1">
    <source>
        <dbReference type="SAM" id="MobiDB-lite"/>
    </source>
</evidence>
<feature type="region of interest" description="Disordered" evidence="1">
    <location>
        <begin position="3069"/>
        <end position="3204"/>
    </location>
</feature>
<evidence type="ECO:0000313" key="5">
    <source>
        <dbReference type="EMBL" id="QWU88754.1"/>
    </source>
</evidence>
<dbReference type="Proteomes" id="UP000825434">
    <property type="component" value="Chromosome 3"/>
</dbReference>
<dbReference type="Pfam" id="PF21678">
    <property type="entry name" value="Csf1_N"/>
    <property type="match status" value="1"/>
</dbReference>
<feature type="compositionally biased region" description="Basic and acidic residues" evidence="1">
    <location>
        <begin position="3088"/>
        <end position="3097"/>
    </location>
</feature>
<feature type="domain" description="Csf1 C-terminal region" evidence="4">
    <location>
        <begin position="1765"/>
        <end position="2983"/>
    </location>
</feature>
<dbReference type="InterPro" id="IPR013239">
    <property type="entry name" value="RNA_polI_Rpa14"/>
</dbReference>
<dbReference type="Pfam" id="PF08203">
    <property type="entry name" value="RNA_polI_A14"/>
    <property type="match status" value="1"/>
</dbReference>
<feature type="compositionally biased region" description="Acidic residues" evidence="1">
    <location>
        <begin position="3098"/>
        <end position="3138"/>
    </location>
</feature>
<feature type="compositionally biased region" description="Basic and acidic residues" evidence="1">
    <location>
        <begin position="3162"/>
        <end position="3175"/>
    </location>
</feature>
<feature type="compositionally biased region" description="Basic and acidic residues" evidence="1">
    <location>
        <begin position="183"/>
        <end position="192"/>
    </location>
</feature>
<dbReference type="PANTHER" id="PTHR32085">
    <property type="entry name" value="PROTEIN CSF1"/>
    <property type="match status" value="1"/>
</dbReference>
<evidence type="ECO:0008006" key="7">
    <source>
        <dbReference type="Google" id="ProtNLM"/>
    </source>
</evidence>
<keyword evidence="6" id="KW-1185">Reference proteome</keyword>
<evidence type="ECO:0000259" key="3">
    <source>
        <dbReference type="Pfam" id="PF21678"/>
    </source>
</evidence>
<keyword evidence="2" id="KW-0812">Transmembrane</keyword>
<keyword evidence="2" id="KW-1133">Transmembrane helix</keyword>
<accession>A0ABX8I6L9</accession>
<dbReference type="EMBL" id="CP076663">
    <property type="protein sequence ID" value="QWU88754.1"/>
    <property type="molecule type" value="Genomic_DNA"/>
</dbReference>